<dbReference type="EMBL" id="CM056743">
    <property type="protein sequence ID" value="KAJ8671210.1"/>
    <property type="molecule type" value="Genomic_DNA"/>
</dbReference>
<proteinExistence type="predicted"/>
<name>A0ACC2NJ67_9HYME</name>
<organism evidence="1 2">
    <name type="scientific">Eretmocerus hayati</name>
    <dbReference type="NCBI Taxonomy" id="131215"/>
    <lineage>
        <taxon>Eukaryota</taxon>
        <taxon>Metazoa</taxon>
        <taxon>Ecdysozoa</taxon>
        <taxon>Arthropoda</taxon>
        <taxon>Hexapoda</taxon>
        <taxon>Insecta</taxon>
        <taxon>Pterygota</taxon>
        <taxon>Neoptera</taxon>
        <taxon>Endopterygota</taxon>
        <taxon>Hymenoptera</taxon>
        <taxon>Apocrita</taxon>
        <taxon>Proctotrupomorpha</taxon>
        <taxon>Chalcidoidea</taxon>
        <taxon>Aphelinidae</taxon>
        <taxon>Aphelininae</taxon>
        <taxon>Eretmocerus</taxon>
    </lineage>
</organism>
<gene>
    <name evidence="1" type="ORF">QAD02_002469</name>
</gene>
<reference evidence="1" key="1">
    <citation type="submission" date="2023-04" db="EMBL/GenBank/DDBJ databases">
        <title>A chromosome-level genome assembly of the parasitoid wasp Eretmocerus hayati.</title>
        <authorList>
            <person name="Zhong Y."/>
            <person name="Liu S."/>
            <person name="Liu Y."/>
        </authorList>
    </citation>
    <scope>NUCLEOTIDE SEQUENCE</scope>
    <source>
        <strain evidence="1">ZJU_SS_LIU_2023</strain>
    </source>
</reference>
<protein>
    <submittedName>
        <fullName evidence="1">Uncharacterized protein</fullName>
    </submittedName>
</protein>
<evidence type="ECO:0000313" key="2">
    <source>
        <dbReference type="Proteomes" id="UP001239111"/>
    </source>
</evidence>
<comment type="caution">
    <text evidence="1">The sequence shown here is derived from an EMBL/GenBank/DDBJ whole genome shotgun (WGS) entry which is preliminary data.</text>
</comment>
<sequence>MSCIVCNELFHASQKCAKLTAPEVEVAELKKPKPRLQFKLTDCDSSGKVAFGEHLNSVKNILEEQFDTLKSNSDSLNKSFSKDIKGLESDSKNIKESCDYIYILNEEIDTDHKDI</sequence>
<accession>A0ACC2NJ67</accession>
<keyword evidence="2" id="KW-1185">Reference proteome</keyword>
<evidence type="ECO:0000313" key="1">
    <source>
        <dbReference type="EMBL" id="KAJ8671210.1"/>
    </source>
</evidence>
<dbReference type="Proteomes" id="UP001239111">
    <property type="component" value="Chromosome 3"/>
</dbReference>